<evidence type="ECO:0000313" key="1">
    <source>
        <dbReference type="EMBL" id="AFL91901.1"/>
    </source>
</evidence>
<reference evidence="2" key="1">
    <citation type="journal article" date="2011" name="Virology">
        <title>Sequence analysis of the VP6-encoding genome segment of avian group F and G rotaviruses.</title>
        <authorList>
            <person name="Johne R."/>
            <person name="Otto P."/>
            <person name="Roth B."/>
            <person name="Lohren U."/>
            <person name="Belnap D."/>
            <person name="Reetz J."/>
            <person name="Trojnar E."/>
        </authorList>
    </citation>
    <scope>NUCLEOTIDE SEQUENCE [LARGE SCALE GENOMIC DNA]</scope>
</reference>
<reference evidence="2" key="2">
    <citation type="journal article" date="2012" name="Virology">
        <title>Rotavirus RNA polymerases resolve into two phylogenetically distinct classes that differ in their mechanism of template recognition.</title>
        <authorList>
            <person name="Ogden K.M."/>
            <person name="Johne R."/>
            <person name="Patton J.T."/>
        </authorList>
    </citation>
    <scope>NUCLEOTIDE SEQUENCE [LARGE SCALE GENOMIC DNA]</scope>
</reference>
<proteinExistence type="predicted"/>
<dbReference type="EMBL" id="JQ920011">
    <property type="protein sequence ID" value="AFL91901.1"/>
    <property type="molecule type" value="Genomic_RNA"/>
</dbReference>
<name>M4H2P7_9REOV</name>
<evidence type="ECO:0000313" key="2">
    <source>
        <dbReference type="Proteomes" id="UP000202712"/>
    </source>
</evidence>
<reference evidence="1 2" key="3">
    <citation type="journal article" date="2013" name="Infect. Genet. Evol.">
        <title>Analysis of rotavirus species diversity and evolution including the newly determined full-length genome sequences of rotavirus F and G.</title>
        <authorList>
            <person name="Kindler E."/>
            <person name="Trojnar E."/>
            <person name="Heckel G."/>
            <person name="Otto P.H."/>
            <person name="Johne R."/>
        </authorList>
    </citation>
    <scope>NUCLEOTIDE SEQUENCE [LARGE SCALE GENOMIC DNA]</scope>
    <source>
        <strain evidence="1">Chicken/03V0567/DEU/2003</strain>
    </source>
</reference>
<dbReference type="KEGG" id="vg:16414234"/>
<dbReference type="GeneID" id="16414234"/>
<sequence>MEEETIQNMTKMLMATLTDHIDFNKILQTTVTAIVAFFFNKKMATPIIKKVLSKVKEKINEKIDSVIDQSMLRLGTTQNSKEMVTNCIAQEMRKFDTIMKNLEDTTLDFDVMARFDEKTVDIDKKIRGIEESMERRMKDFEIKMNALMKSVTQCTKKKETPIVHIAQQDKVQLYTGPKKEYDPRDKL</sequence>
<protein>
    <submittedName>
        <fullName evidence="1">NSP4</fullName>
    </submittedName>
</protein>
<keyword evidence="2" id="KW-1185">Reference proteome</keyword>
<dbReference type="Proteomes" id="UP000202712">
    <property type="component" value="Genome"/>
</dbReference>
<accession>M4H2P7</accession>
<dbReference type="RefSeq" id="YP_008136238.1">
    <property type="nucleotide sequence ID" value="NC_021586.1"/>
</dbReference>
<organism evidence="1 2">
    <name type="scientific">Rotavirus G chicken/03V0567/DEU/2003</name>
    <dbReference type="NCBI Taxonomy" id="994995"/>
    <lineage>
        <taxon>Viruses</taxon>
        <taxon>Riboviria</taxon>
        <taxon>Orthornavirae</taxon>
        <taxon>Duplornaviricota</taxon>
        <taxon>Resentoviricetes</taxon>
        <taxon>Reovirales</taxon>
        <taxon>Sedoreoviridae</taxon>
        <taxon>Rotavirus</taxon>
        <taxon>Rotavirus gammagastroenteritidis</taxon>
        <taxon>Rotavirus G</taxon>
    </lineage>
</organism>